<dbReference type="STRING" id="1777140.AWB79_05191"/>
<comment type="similarity">
    <text evidence="1">Belongs to the glycosyltransferase 2 family.</text>
</comment>
<organism evidence="5 6">
    <name type="scientific">Caballeronia hypogeia</name>
    <dbReference type="NCBI Taxonomy" id="1777140"/>
    <lineage>
        <taxon>Bacteria</taxon>
        <taxon>Pseudomonadati</taxon>
        <taxon>Pseudomonadota</taxon>
        <taxon>Betaproteobacteria</taxon>
        <taxon>Burkholderiales</taxon>
        <taxon>Burkholderiaceae</taxon>
        <taxon>Caballeronia</taxon>
    </lineage>
</organism>
<dbReference type="PANTHER" id="PTHR43630">
    <property type="entry name" value="POLY-BETA-1,6-N-ACETYL-D-GLUCOSAMINE SYNTHASE"/>
    <property type="match status" value="1"/>
</dbReference>
<dbReference type="EMBL" id="FCOA02000021">
    <property type="protein sequence ID" value="SAK80454.1"/>
    <property type="molecule type" value="Genomic_DNA"/>
</dbReference>
<keyword evidence="3" id="KW-0808">Transferase</keyword>
<dbReference type="PANTHER" id="PTHR43630:SF1">
    <property type="entry name" value="POLY-BETA-1,6-N-ACETYL-D-GLUCOSAMINE SYNTHASE"/>
    <property type="match status" value="1"/>
</dbReference>
<keyword evidence="6" id="KW-1185">Reference proteome</keyword>
<evidence type="ECO:0000256" key="1">
    <source>
        <dbReference type="ARBA" id="ARBA00006739"/>
    </source>
</evidence>
<protein>
    <submittedName>
        <fullName evidence="5">Glycosyltransferase, group 2 family protein</fullName>
    </submittedName>
</protein>
<evidence type="ECO:0000313" key="6">
    <source>
        <dbReference type="Proteomes" id="UP000054851"/>
    </source>
</evidence>
<dbReference type="AlphaFoldDB" id="A0A158CDQ2"/>
<dbReference type="OrthoDB" id="9801954at2"/>
<name>A0A158CDQ2_9BURK</name>
<evidence type="ECO:0000256" key="2">
    <source>
        <dbReference type="ARBA" id="ARBA00022676"/>
    </source>
</evidence>
<dbReference type="SUPFAM" id="SSF53448">
    <property type="entry name" value="Nucleotide-diphospho-sugar transferases"/>
    <property type="match status" value="1"/>
</dbReference>
<feature type="domain" description="Glycosyltransferase 2-like" evidence="4">
    <location>
        <begin position="9"/>
        <end position="117"/>
    </location>
</feature>
<evidence type="ECO:0000256" key="3">
    <source>
        <dbReference type="ARBA" id="ARBA00022679"/>
    </source>
</evidence>
<evidence type="ECO:0000259" key="4">
    <source>
        <dbReference type="Pfam" id="PF00535"/>
    </source>
</evidence>
<dbReference type="GO" id="GO:0016757">
    <property type="term" value="F:glycosyltransferase activity"/>
    <property type="evidence" value="ECO:0007669"/>
    <property type="project" value="UniProtKB-KW"/>
</dbReference>
<dbReference type="Proteomes" id="UP000054851">
    <property type="component" value="Unassembled WGS sequence"/>
</dbReference>
<proteinExistence type="inferred from homology"/>
<sequence>MSMSSGFLTIVTPTFNRAHCLPRLYESLAQQTDRDFEWIIVDDGSTDATPEFCAAMMAQSQIPVRVIRKVNGGKHTALNAAISAVSSELVFIVDSDDYVTPNAVSRIRDIWSTHRAADRSGICFLRGTTEHDTLGSRFPVNGEIASYIEMRFNRGVKGDKAEVYRSDLLRKFPFPEFEGERFLAEDAVWAPLGLEYKMVHVNEIIYVGNYLEAGLTQGGKSYMVKCPNGAIESVRWFMSPKVDMKVRMPMAWRYIAYGLFAKRSLARHIVTSEAPLFVASQLPAGIALYFYWRRKFRSELSAAQAVGGGQRPAASA</sequence>
<dbReference type="Gene3D" id="3.90.550.10">
    <property type="entry name" value="Spore Coat Polysaccharide Biosynthesis Protein SpsA, Chain A"/>
    <property type="match status" value="1"/>
</dbReference>
<keyword evidence="2" id="KW-0328">Glycosyltransferase</keyword>
<accession>A0A158CDQ2</accession>
<gene>
    <name evidence="5" type="ORF">AWB79_05191</name>
</gene>
<evidence type="ECO:0000313" key="5">
    <source>
        <dbReference type="EMBL" id="SAK80454.1"/>
    </source>
</evidence>
<reference evidence="5" key="1">
    <citation type="submission" date="2016-01" db="EMBL/GenBank/DDBJ databases">
        <authorList>
            <person name="Peeters C."/>
        </authorList>
    </citation>
    <scope>NUCLEOTIDE SEQUENCE</scope>
    <source>
        <strain evidence="5">LMG 29322</strain>
    </source>
</reference>
<dbReference type="RefSeq" id="WP_061170270.1">
    <property type="nucleotide sequence ID" value="NZ_FCOA02000021.1"/>
</dbReference>
<dbReference type="InterPro" id="IPR029044">
    <property type="entry name" value="Nucleotide-diphossugar_trans"/>
</dbReference>
<dbReference type="Pfam" id="PF00535">
    <property type="entry name" value="Glycos_transf_2"/>
    <property type="match status" value="1"/>
</dbReference>
<dbReference type="CDD" id="cd00761">
    <property type="entry name" value="Glyco_tranf_GTA_type"/>
    <property type="match status" value="1"/>
</dbReference>
<comment type="caution">
    <text evidence="5">The sequence shown here is derived from an EMBL/GenBank/DDBJ whole genome shotgun (WGS) entry which is preliminary data.</text>
</comment>
<dbReference type="InterPro" id="IPR001173">
    <property type="entry name" value="Glyco_trans_2-like"/>
</dbReference>